<feature type="non-terminal residue" evidence="1">
    <location>
        <position position="109"/>
    </location>
</feature>
<organism evidence="1 2">
    <name type="scientific">Punica granatum</name>
    <name type="common">Pomegranate</name>
    <dbReference type="NCBI Taxonomy" id="22663"/>
    <lineage>
        <taxon>Eukaryota</taxon>
        <taxon>Viridiplantae</taxon>
        <taxon>Streptophyta</taxon>
        <taxon>Embryophyta</taxon>
        <taxon>Tracheophyta</taxon>
        <taxon>Spermatophyta</taxon>
        <taxon>Magnoliopsida</taxon>
        <taxon>eudicotyledons</taxon>
        <taxon>Gunneridae</taxon>
        <taxon>Pentapetalae</taxon>
        <taxon>rosids</taxon>
        <taxon>malvids</taxon>
        <taxon>Myrtales</taxon>
        <taxon>Lythraceae</taxon>
        <taxon>Punica</taxon>
    </lineage>
</organism>
<dbReference type="AlphaFoldDB" id="A0A2I0JVH8"/>
<name>A0A2I0JVH8_PUNGR</name>
<keyword evidence="2" id="KW-1185">Reference proteome</keyword>
<comment type="caution">
    <text evidence="1">The sequence shown here is derived from an EMBL/GenBank/DDBJ whole genome shotgun (WGS) entry which is preliminary data.</text>
</comment>
<proteinExistence type="predicted"/>
<protein>
    <submittedName>
        <fullName evidence="1">Uncharacterized protein</fullName>
    </submittedName>
</protein>
<accession>A0A2I0JVH8</accession>
<sequence>MDWMGKQFSHSVFLGNAGRLLEFWAHWAHRLTWNDPFTGPRYWHTPKAQPTIIPLLCLPRLCSTKEIQSTERQGHRQRQRWWCPVSLRLPRSAAQGFESEHPFRSTHAP</sequence>
<dbReference type="EMBL" id="PGOL01001168">
    <property type="protein sequence ID" value="PKI60324.1"/>
    <property type="molecule type" value="Genomic_DNA"/>
</dbReference>
<reference evidence="1 2" key="1">
    <citation type="submission" date="2017-11" db="EMBL/GenBank/DDBJ databases">
        <title>De-novo sequencing of pomegranate (Punica granatum L.) genome.</title>
        <authorList>
            <person name="Akparov Z."/>
            <person name="Amiraslanov A."/>
            <person name="Hajiyeva S."/>
            <person name="Abbasov M."/>
            <person name="Kaur K."/>
            <person name="Hamwieh A."/>
            <person name="Solovyev V."/>
            <person name="Salamov A."/>
            <person name="Braich B."/>
            <person name="Kosarev P."/>
            <person name="Mahmoud A."/>
            <person name="Hajiyev E."/>
            <person name="Babayeva S."/>
            <person name="Izzatullayeva V."/>
            <person name="Mammadov A."/>
            <person name="Mammadov A."/>
            <person name="Sharifova S."/>
            <person name="Ojaghi J."/>
            <person name="Eynullazada K."/>
            <person name="Bayramov B."/>
            <person name="Abdulazimova A."/>
            <person name="Shahmuradov I."/>
        </authorList>
    </citation>
    <scope>NUCLEOTIDE SEQUENCE [LARGE SCALE GENOMIC DNA]</scope>
    <source>
        <strain evidence="2">cv. AG2017</strain>
        <tissue evidence="1">Leaf</tissue>
    </source>
</reference>
<gene>
    <name evidence="1" type="ORF">CRG98_019260</name>
</gene>
<evidence type="ECO:0000313" key="2">
    <source>
        <dbReference type="Proteomes" id="UP000233551"/>
    </source>
</evidence>
<dbReference type="Proteomes" id="UP000233551">
    <property type="component" value="Unassembled WGS sequence"/>
</dbReference>
<evidence type="ECO:0000313" key="1">
    <source>
        <dbReference type="EMBL" id="PKI60324.1"/>
    </source>
</evidence>